<dbReference type="InParanoid" id="A0A7N2MDW6"/>
<accession>A0A7N2MDW6</accession>
<protein>
    <recommendedName>
        <fullName evidence="1">RNase H type-1 domain-containing protein</fullName>
    </recommendedName>
</protein>
<name>A0A7N2MDW6_QUELO</name>
<proteinExistence type="predicted"/>
<dbReference type="Proteomes" id="UP000594261">
    <property type="component" value="Chromosome 8"/>
</dbReference>
<evidence type="ECO:0000313" key="2">
    <source>
        <dbReference type="EnsemblPlants" id="QL08p045757:mrna:CDS:2"/>
    </source>
</evidence>
<reference evidence="2 3" key="1">
    <citation type="journal article" date="2016" name="G3 (Bethesda)">
        <title>First Draft Assembly and Annotation of the Genome of a California Endemic Oak Quercus lobata Nee (Fagaceae).</title>
        <authorList>
            <person name="Sork V.L."/>
            <person name="Fitz-Gibbon S.T."/>
            <person name="Puiu D."/>
            <person name="Crepeau M."/>
            <person name="Gugger P.F."/>
            <person name="Sherman R."/>
            <person name="Stevens K."/>
            <person name="Langley C.H."/>
            <person name="Pellegrini M."/>
            <person name="Salzberg S.L."/>
        </authorList>
    </citation>
    <scope>NUCLEOTIDE SEQUENCE [LARGE SCALE GENOMIC DNA]</scope>
    <source>
        <strain evidence="2 3">cv. SW786</strain>
    </source>
</reference>
<reference evidence="2" key="2">
    <citation type="submission" date="2021-01" db="UniProtKB">
        <authorList>
            <consortium name="EnsemblPlants"/>
        </authorList>
    </citation>
    <scope>IDENTIFICATION</scope>
</reference>
<dbReference type="AlphaFoldDB" id="A0A7N2MDW6"/>
<dbReference type="PANTHER" id="PTHR47074">
    <property type="entry name" value="BNAC02G40300D PROTEIN"/>
    <property type="match status" value="1"/>
</dbReference>
<dbReference type="GO" id="GO:0003676">
    <property type="term" value="F:nucleic acid binding"/>
    <property type="evidence" value="ECO:0007669"/>
    <property type="project" value="InterPro"/>
</dbReference>
<evidence type="ECO:0000259" key="1">
    <source>
        <dbReference type="Pfam" id="PF13456"/>
    </source>
</evidence>
<dbReference type="PANTHER" id="PTHR47074:SF11">
    <property type="entry name" value="REVERSE TRANSCRIPTASE-LIKE PROTEIN"/>
    <property type="match status" value="1"/>
</dbReference>
<dbReference type="Gramene" id="QL08p045757:mrna">
    <property type="protein sequence ID" value="QL08p045757:mrna:CDS:2"/>
    <property type="gene ID" value="QL08p045757"/>
</dbReference>
<evidence type="ECO:0000313" key="3">
    <source>
        <dbReference type="Proteomes" id="UP000594261"/>
    </source>
</evidence>
<sequence length="95" mass="10396">MAKIVVEDYAYSASWDFDPTRPAPSKWVLPPPRIHKVNVDGASSKQDNFSSVGLAIRDSNGQVVAALCLPLQSYYSAELTEIFALEQGVLLAQEL</sequence>
<keyword evidence="3" id="KW-1185">Reference proteome</keyword>
<dbReference type="EnsemblPlants" id="QL08p045757:mrna">
    <property type="protein sequence ID" value="QL08p045757:mrna:CDS:2"/>
    <property type="gene ID" value="QL08p045757"/>
</dbReference>
<dbReference type="Pfam" id="PF13456">
    <property type="entry name" value="RVT_3"/>
    <property type="match status" value="1"/>
</dbReference>
<organism evidence="2 3">
    <name type="scientific">Quercus lobata</name>
    <name type="common">Valley oak</name>
    <dbReference type="NCBI Taxonomy" id="97700"/>
    <lineage>
        <taxon>Eukaryota</taxon>
        <taxon>Viridiplantae</taxon>
        <taxon>Streptophyta</taxon>
        <taxon>Embryophyta</taxon>
        <taxon>Tracheophyta</taxon>
        <taxon>Spermatophyta</taxon>
        <taxon>Magnoliopsida</taxon>
        <taxon>eudicotyledons</taxon>
        <taxon>Gunneridae</taxon>
        <taxon>Pentapetalae</taxon>
        <taxon>rosids</taxon>
        <taxon>fabids</taxon>
        <taxon>Fagales</taxon>
        <taxon>Fagaceae</taxon>
        <taxon>Quercus</taxon>
    </lineage>
</organism>
<dbReference type="GO" id="GO:0004523">
    <property type="term" value="F:RNA-DNA hybrid ribonuclease activity"/>
    <property type="evidence" value="ECO:0007669"/>
    <property type="project" value="InterPro"/>
</dbReference>
<dbReference type="InterPro" id="IPR002156">
    <property type="entry name" value="RNaseH_domain"/>
</dbReference>
<feature type="domain" description="RNase H type-1" evidence="1">
    <location>
        <begin position="38"/>
        <end position="94"/>
    </location>
</feature>
<dbReference type="InterPro" id="IPR052929">
    <property type="entry name" value="RNase_H-like_EbsB-rel"/>
</dbReference>
<dbReference type="EMBL" id="LRBV02000008">
    <property type="status" value="NOT_ANNOTATED_CDS"/>
    <property type="molecule type" value="Genomic_DNA"/>
</dbReference>